<evidence type="ECO:0000313" key="3">
    <source>
        <dbReference type="EMBL" id="SBW07166.1"/>
    </source>
</evidence>
<proteinExistence type="predicted"/>
<dbReference type="EMBL" id="FLUM01000003">
    <property type="protein sequence ID" value="SBW07166.1"/>
    <property type="molecule type" value="Genomic_DNA"/>
</dbReference>
<feature type="coiled-coil region" evidence="1">
    <location>
        <begin position="314"/>
        <end position="348"/>
    </location>
</feature>
<feature type="region of interest" description="Disordered" evidence="2">
    <location>
        <begin position="379"/>
        <end position="398"/>
    </location>
</feature>
<reference evidence="3" key="1">
    <citation type="submission" date="2016-04" db="EMBL/GenBank/DDBJ databases">
        <authorList>
            <person name="Evans L.H."/>
            <person name="Alamgir A."/>
            <person name="Owens N."/>
            <person name="Weber N.D."/>
            <person name="Virtaneva K."/>
            <person name="Barbian K."/>
            <person name="Babar A."/>
            <person name="Rosenke K."/>
        </authorList>
    </citation>
    <scope>NUCLEOTIDE SEQUENCE</scope>
    <source>
        <strain evidence="3">86-1</strain>
    </source>
</reference>
<organism evidence="3">
    <name type="scientific">uncultured Dysgonomonas sp</name>
    <dbReference type="NCBI Taxonomy" id="206096"/>
    <lineage>
        <taxon>Bacteria</taxon>
        <taxon>Pseudomonadati</taxon>
        <taxon>Bacteroidota</taxon>
        <taxon>Bacteroidia</taxon>
        <taxon>Bacteroidales</taxon>
        <taxon>Dysgonomonadaceae</taxon>
        <taxon>Dysgonomonas</taxon>
        <taxon>environmental samples</taxon>
    </lineage>
</organism>
<name>A0A212K669_9BACT</name>
<sequence length="697" mass="78119">MKKTKELVIKVNGTENVDKLRDSLDKVDIKIKGLAISAEDIAALARNNIEEILEQAILHAAKIGATITELSAHTEQAIDKNKEAAQQLVQSIRKSDESILSSIKATVKELPVIMESYLTMITNSSEMQTTLLADQTNKNKELIEKSLTDIEVKYIEKGKRIKDANLKTYENFIGDLKGYKSEIESAILQTGIQYDAMSAHYDKDSEEFKKAQEEKKAALDSLQKKVVEINVKIEESNISFLDKWNKMSDDAINQAAEKSKKIGDSVKDMTKLTEWNDDSKFKVMYDGINNLTKPLDNINTKQEALYKQETEYIDKSTTRKKAELDKQIKELEQEAKDKKKELEVDRLTAEKGINDSNVGRYKGKISELEKDYGLEKDTESGEYKEVAGWDEMSPEQQKEIDDAKDRLEQLNALQEQEAKASADKAKEIKEANDIIFQSEQKVLDEKQRIEAEKAALDRKATEEKAKAEEKLAKKKEQMAKIQRIKDKAEHVVKIAQAISDVAGGVTKTLGAYPWPLNVALAALVGLQGGIQVKIMTEQLKYMENGGLLNGKRHTQGGMRIEGTNIEVEGGEYVINRESTSKNLGLVRYINSQRKELTAMDTAAFFAQAKQRNFELPFQREFAAGGMMPAPFLAPNFSSDNDALVHAIKNIRIESGSSGDNEALINAIKGIRIEPRVAVTDIIRAQEDAVQVDMWSGN</sequence>
<gene>
    <name evidence="3" type="ORF">KL86DYS1_31594</name>
</gene>
<dbReference type="AlphaFoldDB" id="A0A212K669"/>
<accession>A0A212K669</accession>
<protein>
    <submittedName>
        <fullName evidence="3">Uncharacterized protein</fullName>
    </submittedName>
</protein>
<dbReference type="RefSeq" id="WP_296944568.1">
    <property type="nucleotide sequence ID" value="NZ_LT599032.1"/>
</dbReference>
<evidence type="ECO:0000256" key="2">
    <source>
        <dbReference type="SAM" id="MobiDB-lite"/>
    </source>
</evidence>
<keyword evidence="1" id="KW-0175">Coiled coil</keyword>
<evidence type="ECO:0000256" key="1">
    <source>
        <dbReference type="SAM" id="Coils"/>
    </source>
</evidence>